<name>A0ACB9Q608_BAUVA</name>
<accession>A0ACB9Q608</accession>
<evidence type="ECO:0000313" key="1">
    <source>
        <dbReference type="EMBL" id="KAI4356148.1"/>
    </source>
</evidence>
<dbReference type="Proteomes" id="UP000828941">
    <property type="component" value="Chromosome 1"/>
</dbReference>
<gene>
    <name evidence="1" type="ORF">L6164_000194</name>
</gene>
<reference evidence="1 2" key="1">
    <citation type="journal article" date="2022" name="DNA Res.">
        <title>Chromosomal-level genome assembly of the orchid tree Bauhinia variegata (Leguminosae; Cercidoideae) supports the allotetraploid origin hypothesis of Bauhinia.</title>
        <authorList>
            <person name="Zhong Y."/>
            <person name="Chen Y."/>
            <person name="Zheng D."/>
            <person name="Pang J."/>
            <person name="Liu Y."/>
            <person name="Luo S."/>
            <person name="Meng S."/>
            <person name="Qian L."/>
            <person name="Wei D."/>
            <person name="Dai S."/>
            <person name="Zhou R."/>
        </authorList>
    </citation>
    <scope>NUCLEOTIDE SEQUENCE [LARGE SCALE GENOMIC DNA]</scope>
    <source>
        <strain evidence="1">BV-YZ2020</strain>
    </source>
</reference>
<sequence length="404" mass="46186">MYTVKTVLPKSAFVCASTSVSPNRELHMSFDEGKESDSEEYNHFKDGILSENNIFNNVNGVLGSDDSLEILSKKERNRRRKIGLANKGRVPWNKGRKHTAETRARIRQRTLEALRDPKVRKRMAEHPRPHSDHVKEKISSSLRHVWQERLKPKQLKEQFMLFWALSLANAARKGGIGQEELDWDSYDKIKQQLAHQELLRAKKKKIKKNRAGANKFMKSWAESIAKAAKKGGSGEQELDWDSYDKIKQEILLHHQLQCVAEKAKAKEIARMRAEKAAQIKAIKKVMLTQRKKEHKERTKERGDPKTKLSKAKEDESGLEVVQEVKLNQRLTKIHLRKSVNGEEASRGDAFNSNFPTVKGLDLELIKREKQRKEVSLADQIRAARIKKATSIVAKSASASDYSSA</sequence>
<organism evidence="1 2">
    <name type="scientific">Bauhinia variegata</name>
    <name type="common">Purple orchid tree</name>
    <name type="synonym">Phanera variegata</name>
    <dbReference type="NCBI Taxonomy" id="167791"/>
    <lineage>
        <taxon>Eukaryota</taxon>
        <taxon>Viridiplantae</taxon>
        <taxon>Streptophyta</taxon>
        <taxon>Embryophyta</taxon>
        <taxon>Tracheophyta</taxon>
        <taxon>Spermatophyta</taxon>
        <taxon>Magnoliopsida</taxon>
        <taxon>eudicotyledons</taxon>
        <taxon>Gunneridae</taxon>
        <taxon>Pentapetalae</taxon>
        <taxon>rosids</taxon>
        <taxon>fabids</taxon>
        <taxon>Fabales</taxon>
        <taxon>Fabaceae</taxon>
        <taxon>Cercidoideae</taxon>
        <taxon>Cercideae</taxon>
        <taxon>Bauhiniinae</taxon>
        <taxon>Bauhinia</taxon>
    </lineage>
</organism>
<keyword evidence="2" id="KW-1185">Reference proteome</keyword>
<dbReference type="EMBL" id="CM039426">
    <property type="protein sequence ID" value="KAI4356148.1"/>
    <property type="molecule type" value="Genomic_DNA"/>
</dbReference>
<comment type="caution">
    <text evidence="1">The sequence shown here is derived from an EMBL/GenBank/DDBJ whole genome shotgun (WGS) entry which is preliminary data.</text>
</comment>
<proteinExistence type="predicted"/>
<evidence type="ECO:0000313" key="2">
    <source>
        <dbReference type="Proteomes" id="UP000828941"/>
    </source>
</evidence>
<protein>
    <submittedName>
        <fullName evidence="1">Uncharacterized protein</fullName>
    </submittedName>
</protein>